<organism evidence="3">
    <name type="scientific">Gongylonema pulchrum</name>
    <dbReference type="NCBI Taxonomy" id="637853"/>
    <lineage>
        <taxon>Eukaryota</taxon>
        <taxon>Metazoa</taxon>
        <taxon>Ecdysozoa</taxon>
        <taxon>Nematoda</taxon>
        <taxon>Chromadorea</taxon>
        <taxon>Rhabditida</taxon>
        <taxon>Spirurina</taxon>
        <taxon>Spiruromorpha</taxon>
        <taxon>Spiruroidea</taxon>
        <taxon>Gongylonematidae</taxon>
        <taxon>Gongylonema</taxon>
    </lineage>
</organism>
<evidence type="ECO:0000313" key="3">
    <source>
        <dbReference type="WBParaSite" id="GPUH_0000447301-mRNA-1"/>
    </source>
</evidence>
<dbReference type="Proteomes" id="UP000271098">
    <property type="component" value="Unassembled WGS sequence"/>
</dbReference>
<protein>
    <submittedName>
        <fullName evidence="3">DUF5641 domain-containing protein</fullName>
    </submittedName>
</protein>
<dbReference type="WBParaSite" id="GPUH_0000447301-mRNA-1">
    <property type="protein sequence ID" value="GPUH_0000447301-mRNA-1"/>
    <property type="gene ID" value="GPUH_0000447301"/>
</dbReference>
<evidence type="ECO:0000313" key="1">
    <source>
        <dbReference type="EMBL" id="VDK45095.1"/>
    </source>
</evidence>
<keyword evidence="2" id="KW-1185">Reference proteome</keyword>
<reference evidence="3" key="1">
    <citation type="submission" date="2016-06" db="UniProtKB">
        <authorList>
            <consortium name="WormBaseParasite"/>
        </authorList>
    </citation>
    <scope>IDENTIFICATION</scope>
</reference>
<evidence type="ECO:0000313" key="2">
    <source>
        <dbReference type="Proteomes" id="UP000271098"/>
    </source>
</evidence>
<proteinExistence type="predicted"/>
<gene>
    <name evidence="1" type="ORF">GPUH_LOCUS4466</name>
</gene>
<name>A0A183D6X5_9BILA</name>
<dbReference type="EMBL" id="UYRT01008451">
    <property type="protein sequence ID" value="VDK45095.1"/>
    <property type="molecule type" value="Genomic_DNA"/>
</dbReference>
<sequence length="119" mass="13209">MDNVKSVMSGLAFPPIGTPQVWLKTVLDRVIEGSKVIISKELRMLKHTLRPVRSAILIQSVCTSYKTVPWNSVMNEYAVIDIRGSNLERAQKRSMTVDEPFGADYQRAVNGIATSRGSS</sequence>
<accession>A0A183D6X5</accession>
<dbReference type="AlphaFoldDB" id="A0A183D6X5"/>
<reference evidence="1 2" key="2">
    <citation type="submission" date="2018-11" db="EMBL/GenBank/DDBJ databases">
        <authorList>
            <consortium name="Pathogen Informatics"/>
        </authorList>
    </citation>
    <scope>NUCLEOTIDE SEQUENCE [LARGE SCALE GENOMIC DNA]</scope>
</reference>